<dbReference type="PANTHER" id="PTHR45138">
    <property type="entry name" value="REGULATORY COMPONENTS OF SENSORY TRANSDUCTION SYSTEM"/>
    <property type="match status" value="1"/>
</dbReference>
<feature type="transmembrane region" description="Helical" evidence="2">
    <location>
        <begin position="56"/>
        <end position="76"/>
    </location>
</feature>
<keyword evidence="2" id="KW-0472">Membrane</keyword>
<name>A0A845AK68_9SPHN</name>
<dbReference type="PANTHER" id="PTHR45138:SF24">
    <property type="entry name" value="DIGUANYLATE CYCLASE DGCC-RELATED"/>
    <property type="match status" value="1"/>
</dbReference>
<dbReference type="InterPro" id="IPR000160">
    <property type="entry name" value="GGDEF_dom"/>
</dbReference>
<organism evidence="4 5">
    <name type="scientific">Qipengyuania algicida</name>
    <dbReference type="NCBI Taxonomy" id="1836209"/>
    <lineage>
        <taxon>Bacteria</taxon>
        <taxon>Pseudomonadati</taxon>
        <taxon>Pseudomonadota</taxon>
        <taxon>Alphaproteobacteria</taxon>
        <taxon>Sphingomonadales</taxon>
        <taxon>Erythrobacteraceae</taxon>
        <taxon>Qipengyuania</taxon>
    </lineage>
</organism>
<accession>A0A845AK68</accession>
<reference evidence="4 5" key="1">
    <citation type="submission" date="2019-12" db="EMBL/GenBank/DDBJ databases">
        <title>Genomic-based taxomic classification of the family Erythrobacteraceae.</title>
        <authorList>
            <person name="Xu L."/>
        </authorList>
    </citation>
    <scope>NUCLEOTIDE SEQUENCE [LARGE SCALE GENOMIC DNA]</scope>
    <source>
        <strain evidence="4 5">KEMB 9005-328</strain>
    </source>
</reference>
<dbReference type="SMART" id="SM00267">
    <property type="entry name" value="GGDEF"/>
    <property type="match status" value="1"/>
</dbReference>
<evidence type="ECO:0000313" key="5">
    <source>
        <dbReference type="Proteomes" id="UP000439780"/>
    </source>
</evidence>
<dbReference type="InterPro" id="IPR029787">
    <property type="entry name" value="Nucleotide_cyclase"/>
</dbReference>
<sequence>MSAVAVFACAAILLACIMQRRFLFWVAARAIAVGTIAISFPPSGQLLFAFASDAILLRTIATDIALALIGPLLATYIDDRFDLRRTRILLWSMLPIGVSLTVLAPSIAFAGKLDMLHDIVLAGLIVMLVVALVSSVRAGSRAAMFQSAAWLPGICVALAALFWELALQRAAPFYFEAILIAFLIEFVVTAAGIGDGYMIILRQRDAAMADVRTATMASSLDPLTGIANRRGLARRFRDPDAARPTGVAMVDCDLFKRVNDSHGHDIGDEVLVAVARALSTENCFPGRLGGEEFMLLLYGPQWERTAEMARRRITGSVRENVPELSFPVTASAGLAAIDADDSMESAMKRADRALYAAKGAGRDRSLRLTDFPALEQFRRYA</sequence>
<dbReference type="NCBIfam" id="TIGR00254">
    <property type="entry name" value="GGDEF"/>
    <property type="match status" value="1"/>
</dbReference>
<dbReference type="GO" id="GO:0043709">
    <property type="term" value="P:cell adhesion involved in single-species biofilm formation"/>
    <property type="evidence" value="ECO:0007669"/>
    <property type="project" value="TreeGrafter"/>
</dbReference>
<feature type="transmembrane region" description="Helical" evidence="2">
    <location>
        <begin position="148"/>
        <end position="167"/>
    </location>
</feature>
<feature type="transmembrane region" description="Helical" evidence="2">
    <location>
        <begin position="88"/>
        <end position="109"/>
    </location>
</feature>
<dbReference type="Pfam" id="PF00990">
    <property type="entry name" value="GGDEF"/>
    <property type="match status" value="1"/>
</dbReference>
<gene>
    <name evidence="4" type="ORF">GRI58_14480</name>
</gene>
<feature type="transmembrane region" description="Helical" evidence="2">
    <location>
        <begin position="115"/>
        <end position="136"/>
    </location>
</feature>
<evidence type="ECO:0000256" key="2">
    <source>
        <dbReference type="SAM" id="Phobius"/>
    </source>
</evidence>
<evidence type="ECO:0000313" key="4">
    <source>
        <dbReference type="EMBL" id="MXP30014.1"/>
    </source>
</evidence>
<feature type="domain" description="GGDEF" evidence="3">
    <location>
        <begin position="243"/>
        <end position="370"/>
    </location>
</feature>
<feature type="transmembrane region" description="Helical" evidence="2">
    <location>
        <begin position="173"/>
        <end position="194"/>
    </location>
</feature>
<keyword evidence="2" id="KW-1133">Transmembrane helix</keyword>
<dbReference type="SUPFAM" id="SSF55073">
    <property type="entry name" value="Nucleotide cyclase"/>
    <property type="match status" value="1"/>
</dbReference>
<dbReference type="GO" id="GO:0005886">
    <property type="term" value="C:plasma membrane"/>
    <property type="evidence" value="ECO:0007669"/>
    <property type="project" value="TreeGrafter"/>
</dbReference>
<dbReference type="Gene3D" id="3.30.70.270">
    <property type="match status" value="1"/>
</dbReference>
<comment type="caution">
    <text evidence="4">The sequence shown here is derived from an EMBL/GenBank/DDBJ whole genome shotgun (WGS) entry which is preliminary data.</text>
</comment>
<keyword evidence="2" id="KW-0812">Transmembrane</keyword>
<dbReference type="GO" id="GO:0052621">
    <property type="term" value="F:diguanylate cyclase activity"/>
    <property type="evidence" value="ECO:0007669"/>
    <property type="project" value="UniProtKB-EC"/>
</dbReference>
<protein>
    <recommendedName>
        <fullName evidence="1">diguanylate cyclase</fullName>
        <ecNumber evidence="1">2.7.7.65</ecNumber>
    </recommendedName>
</protein>
<dbReference type="CDD" id="cd01949">
    <property type="entry name" value="GGDEF"/>
    <property type="match status" value="1"/>
</dbReference>
<dbReference type="InterPro" id="IPR043128">
    <property type="entry name" value="Rev_trsase/Diguanyl_cyclase"/>
</dbReference>
<dbReference type="InterPro" id="IPR050469">
    <property type="entry name" value="Diguanylate_Cyclase"/>
</dbReference>
<dbReference type="GO" id="GO:1902201">
    <property type="term" value="P:negative regulation of bacterial-type flagellum-dependent cell motility"/>
    <property type="evidence" value="ECO:0007669"/>
    <property type="project" value="TreeGrafter"/>
</dbReference>
<keyword evidence="5" id="KW-1185">Reference proteome</keyword>
<dbReference type="PROSITE" id="PS50887">
    <property type="entry name" value="GGDEF"/>
    <property type="match status" value="1"/>
</dbReference>
<evidence type="ECO:0000259" key="3">
    <source>
        <dbReference type="PROSITE" id="PS50887"/>
    </source>
</evidence>
<evidence type="ECO:0000256" key="1">
    <source>
        <dbReference type="ARBA" id="ARBA00012528"/>
    </source>
</evidence>
<dbReference type="Proteomes" id="UP000439780">
    <property type="component" value="Unassembled WGS sequence"/>
</dbReference>
<dbReference type="EC" id="2.7.7.65" evidence="1"/>
<dbReference type="AlphaFoldDB" id="A0A845AK68"/>
<proteinExistence type="predicted"/>
<dbReference type="EMBL" id="WTYA01000014">
    <property type="protein sequence ID" value="MXP30014.1"/>
    <property type="molecule type" value="Genomic_DNA"/>
</dbReference>